<dbReference type="InterPro" id="IPR058240">
    <property type="entry name" value="rSAM_sf"/>
</dbReference>
<keyword evidence="2" id="KW-1185">Reference proteome</keyword>
<dbReference type="Proteomes" id="UP000007599">
    <property type="component" value="Chromosome I"/>
</dbReference>
<reference evidence="1 2" key="1">
    <citation type="journal article" date="2012" name="J. Bacteriol.">
        <title>Complete Genome Sequence of Flavobacterium indicum GPSTA100-9T, Isolated from Warm Spring Water.</title>
        <authorList>
            <person name="Barbier P."/>
            <person name="Houel A."/>
            <person name="Loux V."/>
            <person name="Poulain J."/>
            <person name="Bernardet J.F."/>
            <person name="Touchon M."/>
            <person name="Duchaud E."/>
        </authorList>
    </citation>
    <scope>NUCLEOTIDE SEQUENCE [LARGE SCALE GENOMIC DNA]</scope>
    <source>
        <strain evidence="2">DSM 17447 / CIP 109464 / GPTSA100-9</strain>
    </source>
</reference>
<dbReference type="KEGG" id="fin:KQS_10695"/>
<dbReference type="eggNOG" id="COG0641">
    <property type="taxonomic scope" value="Bacteria"/>
</dbReference>
<evidence type="ECO:0000313" key="1">
    <source>
        <dbReference type="EMBL" id="CCG54065.1"/>
    </source>
</evidence>
<accession>H8XVV1</accession>
<name>H8XVV1_FLAIG</name>
<evidence type="ECO:0008006" key="3">
    <source>
        <dbReference type="Google" id="ProtNLM"/>
    </source>
</evidence>
<dbReference type="NCBIfam" id="TIGR04085">
    <property type="entry name" value="rSAM_more_4Fe4S"/>
    <property type="match status" value="1"/>
</dbReference>
<dbReference type="RefSeq" id="WP_014389183.1">
    <property type="nucleotide sequence ID" value="NC_017025.1"/>
</dbReference>
<dbReference type="PATRIC" id="fig|1094466.5.peg.2100"/>
<dbReference type="EMBL" id="HE774682">
    <property type="protein sequence ID" value="CCG54065.1"/>
    <property type="molecule type" value="Genomic_DNA"/>
</dbReference>
<dbReference type="STRING" id="1094466.KQS_10695"/>
<reference evidence="2" key="2">
    <citation type="submission" date="2012-03" db="EMBL/GenBank/DDBJ databases">
        <title>Complete genome sequence of Flavobacterium indicum GPTSA100-9T, isolated from warm spring water.</title>
        <authorList>
            <person name="Barbier P."/>
            <person name="Houel A."/>
            <person name="Loux V."/>
            <person name="Poulain J."/>
            <person name="Bernardet J.-F."/>
            <person name="Touchon M."/>
            <person name="Duchaud E."/>
        </authorList>
    </citation>
    <scope>NUCLEOTIDE SEQUENCE [LARGE SCALE GENOMIC DNA]</scope>
    <source>
        <strain evidence="2">DSM 17447 / CIP 109464 / GPTSA100-9</strain>
    </source>
</reference>
<gene>
    <name evidence="1" type="ordered locus">KQS_10695</name>
</gene>
<dbReference type="InterPro" id="IPR023885">
    <property type="entry name" value="4Fe4S-binding_SPASM_dom"/>
</dbReference>
<dbReference type="HOGENOM" id="CLU_050370_0_0_10"/>
<dbReference type="OrthoDB" id="1073749at2"/>
<dbReference type="InterPro" id="IPR013785">
    <property type="entry name" value="Aldolase_TIM"/>
</dbReference>
<protein>
    <recommendedName>
        <fullName evidence="3">4Fe4S-binding SPASM domain-containing protein</fullName>
    </recommendedName>
</protein>
<evidence type="ECO:0000313" key="2">
    <source>
        <dbReference type="Proteomes" id="UP000007599"/>
    </source>
</evidence>
<organism evidence="1 2">
    <name type="scientific">Flavobacterium indicum (strain DSM 17447 / CIP 109464 / GPTSA100-9)</name>
    <dbReference type="NCBI Taxonomy" id="1094466"/>
    <lineage>
        <taxon>Bacteria</taxon>
        <taxon>Pseudomonadati</taxon>
        <taxon>Bacteroidota</taxon>
        <taxon>Flavobacteriia</taxon>
        <taxon>Flavobacteriales</taxon>
        <taxon>Flavobacteriaceae</taxon>
        <taxon>Flavobacterium</taxon>
    </lineage>
</organism>
<dbReference type="AlphaFoldDB" id="H8XVV1"/>
<dbReference type="NCBIfam" id="TIGR04193">
    <property type="entry name" value="SPASM_w_grasp"/>
    <property type="match status" value="1"/>
</dbReference>
<sequence length="364" mass="43009">MESNVILFSDCILTKGYNRSIISDTQNKSYFYIPNGLYEILSKYNGFKISAIKEKFNNEFDDIIDEYFHFLIENKLVFFNDTIDFFPKIQLDFFSNAKITNVIVDFDLIKHDLNSLLDQFEILKCSYLQLRFYKEITLNEIEECIKLFRIHKSRIKSISIIAPFYEEFTIDDIKPLFFENQRLDTLLLYNAPNEVTYNDLFYKRGHVVLKTKNIINEHNCGIVSLEYLNPSLKLISESQKFNSCLNLKVSIDKEGYIRNCPSMLQHFGNISKTTLIEAINHPDFKKYWSVSKDEVQVCKDCEFRHICTDCRAYTERTHFKEDIDLSKPLKCGYNPYSNKWEDWSTNPLKQKAIQYYGLQDLING</sequence>
<dbReference type="InterPro" id="IPR026497">
    <property type="entry name" value="GRASP-with-SPASM"/>
</dbReference>
<proteinExistence type="predicted"/>
<dbReference type="SUPFAM" id="SSF102114">
    <property type="entry name" value="Radical SAM enzymes"/>
    <property type="match status" value="1"/>
</dbReference>
<dbReference type="Gene3D" id="3.20.20.70">
    <property type="entry name" value="Aldolase class I"/>
    <property type="match status" value="1"/>
</dbReference>